<dbReference type="InterPro" id="IPR036890">
    <property type="entry name" value="HATPase_C_sf"/>
</dbReference>
<dbReference type="PRINTS" id="PR00344">
    <property type="entry name" value="BCTRLSENSOR"/>
</dbReference>
<evidence type="ECO:0000256" key="1">
    <source>
        <dbReference type="ARBA" id="ARBA00022553"/>
    </source>
</evidence>
<keyword evidence="2" id="KW-0902">Two-component regulatory system</keyword>
<proteinExistence type="predicted"/>
<gene>
    <name evidence="5" type="ORF">MNB_SV-9-204</name>
</gene>
<keyword evidence="5" id="KW-0418">Kinase</keyword>
<dbReference type="PANTHER" id="PTHR45339:SF1">
    <property type="entry name" value="HYBRID SIGNAL TRANSDUCTION HISTIDINE KINASE J"/>
    <property type="match status" value="1"/>
</dbReference>
<dbReference type="InterPro" id="IPR036097">
    <property type="entry name" value="HisK_dim/P_sf"/>
</dbReference>
<dbReference type="Pfam" id="PF02518">
    <property type="entry name" value="HATPase_c"/>
    <property type="match status" value="1"/>
</dbReference>
<name>A0A1W1BCS4_9ZZZZ</name>
<dbReference type="InterPro" id="IPR004358">
    <property type="entry name" value="Sig_transdc_His_kin-like_C"/>
</dbReference>
<dbReference type="InterPro" id="IPR011006">
    <property type="entry name" value="CheY-like_superfamily"/>
</dbReference>
<dbReference type="SMART" id="SM00448">
    <property type="entry name" value="REC"/>
    <property type="match status" value="1"/>
</dbReference>
<evidence type="ECO:0000259" key="3">
    <source>
        <dbReference type="PROSITE" id="PS50109"/>
    </source>
</evidence>
<dbReference type="PROSITE" id="PS50109">
    <property type="entry name" value="HIS_KIN"/>
    <property type="match status" value="1"/>
</dbReference>
<dbReference type="InterPro" id="IPR003661">
    <property type="entry name" value="HisK_dim/P_dom"/>
</dbReference>
<dbReference type="GO" id="GO:0000155">
    <property type="term" value="F:phosphorelay sensor kinase activity"/>
    <property type="evidence" value="ECO:0007669"/>
    <property type="project" value="InterPro"/>
</dbReference>
<dbReference type="EMBL" id="FPHG01000009">
    <property type="protein sequence ID" value="SFV51334.1"/>
    <property type="molecule type" value="Genomic_DNA"/>
</dbReference>
<dbReference type="CDD" id="cd17546">
    <property type="entry name" value="REC_hyHK_CKI1_RcsC-like"/>
    <property type="match status" value="1"/>
</dbReference>
<sequence>MKNEQLLQDKILQLEKRLDEEKYRAEKKEQFFATTVHELRTPLNAIVGLSTILQDSDIKPPMSEYVSQIHTSSKLLVSLISDILDFSKIEAGKIEIEHITFSLESIIDNLSNIIGVQAEEKGLSLLFDIDKSLPSDISGDPLRLTQILINLASNAIKFTHSGGVTISAKLLKNRSKKRYIEFSVSDTGIGMTKEQSDRLFQEFVQADSSISRQYGGSGLGLSISKKLIELMGGSIRVESEVDKGSEFIFTIELKDISTNKIIESSSSNKRKNLKMDLEKFKDAHILLADDNVTNQSIILALLKGTGIEISIANDGEEAVDIIYDNSGVDLILMDVNMPKMGGIEATKKLRSDSKYKDLPIIAFSGDSSDSVISKIKKAGMNDILSKPIVVEELYQLLIDNLKVRHNIEDRYIKAVQEFENWLEEYKYQKIMSLIGSIKKEIKTKKNQSVQESALVVESAIKKYRNLFLVLIKNHTKTVQNCMRYMNTLEEDNLTEEQKKHLSLIIENYKTEDIGKLIAFANKLESATEELIALVNILSFRKATELACKLQEEARLLGVNSIVKSISPIVGIETTQRNQLRTLLRNFREEIVKMNK</sequence>
<dbReference type="AlphaFoldDB" id="A0A1W1BCS4"/>
<dbReference type="SUPFAM" id="SSF47384">
    <property type="entry name" value="Homodimeric domain of signal transducing histidine kinase"/>
    <property type="match status" value="1"/>
</dbReference>
<dbReference type="SUPFAM" id="SSF55874">
    <property type="entry name" value="ATPase domain of HSP90 chaperone/DNA topoisomerase II/histidine kinase"/>
    <property type="match status" value="1"/>
</dbReference>
<dbReference type="InterPro" id="IPR005467">
    <property type="entry name" value="His_kinase_dom"/>
</dbReference>
<feature type="domain" description="Histidine kinase" evidence="3">
    <location>
        <begin position="34"/>
        <end position="255"/>
    </location>
</feature>
<dbReference type="Gene3D" id="1.10.287.130">
    <property type="match status" value="1"/>
</dbReference>
<dbReference type="Pfam" id="PF00072">
    <property type="entry name" value="Response_reg"/>
    <property type="match status" value="1"/>
</dbReference>
<feature type="domain" description="Response regulatory" evidence="4">
    <location>
        <begin position="284"/>
        <end position="401"/>
    </location>
</feature>
<evidence type="ECO:0000256" key="2">
    <source>
        <dbReference type="ARBA" id="ARBA00023012"/>
    </source>
</evidence>
<protein>
    <submittedName>
        <fullName evidence="5">Sensory box histidine kinase/response regulator</fullName>
    </submittedName>
</protein>
<dbReference type="InterPro" id="IPR001789">
    <property type="entry name" value="Sig_transdc_resp-reg_receiver"/>
</dbReference>
<dbReference type="SMART" id="SM00387">
    <property type="entry name" value="HATPase_c"/>
    <property type="match status" value="1"/>
</dbReference>
<keyword evidence="5" id="KW-0808">Transferase</keyword>
<dbReference type="CDD" id="cd00082">
    <property type="entry name" value="HisKA"/>
    <property type="match status" value="1"/>
</dbReference>
<dbReference type="SUPFAM" id="SSF52172">
    <property type="entry name" value="CheY-like"/>
    <property type="match status" value="1"/>
</dbReference>
<dbReference type="Pfam" id="PF00512">
    <property type="entry name" value="HisKA"/>
    <property type="match status" value="1"/>
</dbReference>
<reference evidence="5" key="1">
    <citation type="submission" date="2016-10" db="EMBL/GenBank/DDBJ databases">
        <authorList>
            <person name="de Groot N.N."/>
        </authorList>
    </citation>
    <scope>NUCLEOTIDE SEQUENCE</scope>
</reference>
<dbReference type="SMART" id="SM00388">
    <property type="entry name" value="HisKA"/>
    <property type="match status" value="1"/>
</dbReference>
<evidence type="ECO:0000259" key="4">
    <source>
        <dbReference type="PROSITE" id="PS50110"/>
    </source>
</evidence>
<accession>A0A1W1BCS4</accession>
<dbReference type="CDD" id="cd16922">
    <property type="entry name" value="HATPase_EvgS-ArcB-TorS-like"/>
    <property type="match status" value="1"/>
</dbReference>
<keyword evidence="1" id="KW-0597">Phosphoprotein</keyword>
<dbReference type="InterPro" id="IPR003594">
    <property type="entry name" value="HATPase_dom"/>
</dbReference>
<dbReference type="Gene3D" id="3.30.565.10">
    <property type="entry name" value="Histidine kinase-like ATPase, C-terminal domain"/>
    <property type="match status" value="1"/>
</dbReference>
<organism evidence="5">
    <name type="scientific">hydrothermal vent metagenome</name>
    <dbReference type="NCBI Taxonomy" id="652676"/>
    <lineage>
        <taxon>unclassified sequences</taxon>
        <taxon>metagenomes</taxon>
        <taxon>ecological metagenomes</taxon>
    </lineage>
</organism>
<dbReference type="PROSITE" id="PS50110">
    <property type="entry name" value="RESPONSE_REGULATORY"/>
    <property type="match status" value="1"/>
</dbReference>
<dbReference type="PANTHER" id="PTHR45339">
    <property type="entry name" value="HYBRID SIGNAL TRANSDUCTION HISTIDINE KINASE J"/>
    <property type="match status" value="1"/>
</dbReference>
<dbReference type="FunFam" id="3.30.565.10:FF:000010">
    <property type="entry name" value="Sensor histidine kinase RcsC"/>
    <property type="match status" value="1"/>
</dbReference>
<dbReference type="Gene3D" id="3.40.50.2300">
    <property type="match status" value="1"/>
</dbReference>
<evidence type="ECO:0000313" key="5">
    <source>
        <dbReference type="EMBL" id="SFV51334.1"/>
    </source>
</evidence>